<dbReference type="PANTHER" id="PTHR33525">
    <property type="match status" value="1"/>
</dbReference>
<name>A0A1I4DCU8_9PROT</name>
<evidence type="ECO:0000313" key="3">
    <source>
        <dbReference type="Proteomes" id="UP000199533"/>
    </source>
</evidence>
<accession>A0A1I4DCU8</accession>
<dbReference type="InterPro" id="IPR029016">
    <property type="entry name" value="GAF-like_dom_sf"/>
</dbReference>
<dbReference type="Pfam" id="PF08668">
    <property type="entry name" value="HDOD"/>
    <property type="match status" value="1"/>
</dbReference>
<organism evidence="2 3">
    <name type="scientific">Nitrosomonas aestuarii</name>
    <dbReference type="NCBI Taxonomy" id="52441"/>
    <lineage>
        <taxon>Bacteria</taxon>
        <taxon>Pseudomonadati</taxon>
        <taxon>Pseudomonadota</taxon>
        <taxon>Betaproteobacteria</taxon>
        <taxon>Nitrosomonadales</taxon>
        <taxon>Nitrosomonadaceae</taxon>
        <taxon>Nitrosomonas</taxon>
    </lineage>
</organism>
<dbReference type="Gene3D" id="3.30.450.40">
    <property type="match status" value="1"/>
</dbReference>
<dbReference type="AlphaFoldDB" id="A0A1I4DCU8"/>
<evidence type="ECO:0000259" key="1">
    <source>
        <dbReference type="PROSITE" id="PS51833"/>
    </source>
</evidence>
<dbReference type="PANTHER" id="PTHR33525:SF4">
    <property type="entry name" value="CYCLIC DI-GMP PHOSPHODIESTERASE CDGJ"/>
    <property type="match status" value="1"/>
</dbReference>
<reference evidence="3" key="1">
    <citation type="submission" date="2016-10" db="EMBL/GenBank/DDBJ databases">
        <authorList>
            <person name="Varghese N."/>
            <person name="Submissions S."/>
        </authorList>
    </citation>
    <scope>NUCLEOTIDE SEQUENCE [LARGE SCALE GENOMIC DNA]</scope>
    <source>
        <strain evidence="3">Nm69</strain>
    </source>
</reference>
<evidence type="ECO:0000313" key="2">
    <source>
        <dbReference type="EMBL" id="SFK90600.1"/>
    </source>
</evidence>
<dbReference type="Gene3D" id="1.10.3210.10">
    <property type="entry name" value="Hypothetical protein af1432"/>
    <property type="match status" value="1"/>
</dbReference>
<keyword evidence="3" id="KW-1185">Reference proteome</keyword>
<dbReference type="Proteomes" id="UP000199533">
    <property type="component" value="Unassembled WGS sequence"/>
</dbReference>
<dbReference type="SUPFAM" id="SSF109604">
    <property type="entry name" value="HD-domain/PDEase-like"/>
    <property type="match status" value="1"/>
</dbReference>
<dbReference type="SUPFAM" id="SSF55781">
    <property type="entry name" value="GAF domain-like"/>
    <property type="match status" value="1"/>
</dbReference>
<dbReference type="PROSITE" id="PS51833">
    <property type="entry name" value="HDOD"/>
    <property type="match status" value="1"/>
</dbReference>
<dbReference type="STRING" id="52441.SAMN05216302_102033"/>
<dbReference type="InterPro" id="IPR052340">
    <property type="entry name" value="RNase_Y/CdgJ"/>
</dbReference>
<dbReference type="InterPro" id="IPR013976">
    <property type="entry name" value="HDOD"/>
</dbReference>
<feature type="domain" description="HDOD" evidence="1">
    <location>
        <begin position="34"/>
        <end position="228"/>
    </location>
</feature>
<dbReference type="EMBL" id="FOSP01000020">
    <property type="protein sequence ID" value="SFK90600.1"/>
    <property type="molecule type" value="Genomic_DNA"/>
</dbReference>
<sequence>MKNLNAVVIASSSEDEAVSIKEKLIDMICNDSGLPTLGSSISNVVQLASSDGESLEQLTYIILSDPSLTLKILRLSNSISYRTSASSVTCISKAIQILGMDTIKACALAMILVDGMPSKNAKVVRHELMLALSASLIDRRLAKRSAFPNAEEVAIAALFKNLGRLILAAYDERLYREILILVKKEGYSEARASLQKLGCTFSWLTEFALREWNIPESIIIAMKIMPGRVLRRPKNRTEWMQQVAEFSESTALLTLCDVISSNASSNKDLVNRFGESLLLDANELDALVNESAEQIRVISGHSSNLQPEKKATESDENVHRVNRSGSVDDLSYRRLVDDMTDIQKKQIEDCYPGGEPLSAEDQLQIGARHVSEMIASGHYNINALFKSVLEIYYSSLGFQFVTVCLKDVRTNLFRARNSLGLNHDKIQENFVFPDNGSNDLFSMTIKRNVDLSISNATDPKIRNALPGWHLQLLPGAKSFMILPLVIGNKPIGLFYADRSMIAAESMSINEMKLIKLLKTQILMALSS</sequence>
<proteinExistence type="predicted"/>
<dbReference type="OrthoDB" id="9791419at2"/>
<protein>
    <submittedName>
        <fullName evidence="2">HD-like signal output (HDOD) domain, no enzymatic activity</fullName>
    </submittedName>
</protein>
<dbReference type="RefSeq" id="WP_090700640.1">
    <property type="nucleotide sequence ID" value="NZ_FOSP01000020.1"/>
</dbReference>
<gene>
    <name evidence="2" type="ORF">SAMN05216302_102033</name>
</gene>